<accession>A0A1U7H3U2</accession>
<protein>
    <submittedName>
        <fullName evidence="1">Uncharacterized protein</fullName>
    </submittedName>
</protein>
<dbReference type="AlphaFoldDB" id="A0A1U7H3U2"/>
<evidence type="ECO:0000313" key="2">
    <source>
        <dbReference type="Proteomes" id="UP000186391"/>
    </source>
</evidence>
<evidence type="ECO:0000313" key="1">
    <source>
        <dbReference type="EMBL" id="OKH15817.1"/>
    </source>
</evidence>
<keyword evidence="2" id="KW-1185">Reference proteome</keyword>
<name>A0A1U7H3U2_9CYAN</name>
<proteinExistence type="predicted"/>
<organism evidence="1 2">
    <name type="scientific">Fischerella major NIES-592</name>
    <dbReference type="NCBI Taxonomy" id="210994"/>
    <lineage>
        <taxon>Bacteria</taxon>
        <taxon>Bacillati</taxon>
        <taxon>Cyanobacteriota</taxon>
        <taxon>Cyanophyceae</taxon>
        <taxon>Nostocales</taxon>
        <taxon>Hapalosiphonaceae</taxon>
        <taxon>Fischerella</taxon>
    </lineage>
</organism>
<dbReference type="OrthoDB" id="489374at2"/>
<reference evidence="1 2" key="1">
    <citation type="submission" date="2016-11" db="EMBL/GenBank/DDBJ databases">
        <title>Draft Genome Sequences of Nine Cyanobacterial Strains from Diverse Habitats.</title>
        <authorList>
            <person name="Zhu T."/>
            <person name="Hou S."/>
            <person name="Lu X."/>
            <person name="Hess W.R."/>
        </authorList>
    </citation>
    <scope>NUCLEOTIDE SEQUENCE [LARGE SCALE GENOMIC DNA]</scope>
    <source>
        <strain evidence="1 2">NIES-592</strain>
    </source>
</reference>
<sequence length="65" mass="7546">MPMNTIRQLRQQQPKLVFEYLLLHDDTKDSPANTIDLVRSNPELCDFYEVNIPWMPSTGGVKLVK</sequence>
<dbReference type="Proteomes" id="UP000186391">
    <property type="component" value="Unassembled WGS sequence"/>
</dbReference>
<dbReference type="EMBL" id="MRCA01000002">
    <property type="protein sequence ID" value="OKH15817.1"/>
    <property type="molecule type" value="Genomic_DNA"/>
</dbReference>
<gene>
    <name evidence="1" type="ORF">NIES592_07050</name>
</gene>
<comment type="caution">
    <text evidence="1">The sequence shown here is derived from an EMBL/GenBank/DDBJ whole genome shotgun (WGS) entry which is preliminary data.</text>
</comment>